<accession>A0ACD2U7H3</accession>
<keyword evidence="2" id="KW-1185">Reference proteome</keyword>
<comment type="caution">
    <text evidence="1">The sequence shown here is derived from an EMBL/GenBank/DDBJ whole genome shotgun (WGS) entry which is preliminary data.</text>
</comment>
<proteinExistence type="predicted"/>
<dbReference type="Proteomes" id="UP001158048">
    <property type="component" value="Unassembled WGS sequence"/>
</dbReference>
<name>A0ACD2U7H3_9PSED</name>
<sequence>MNTWIAAVMAALLSLSVHAAESPASRVEQVVFKAGADHLQIKQSIKGEQTAQYTLNVKAGQMLTVDFKPSSTSAYFNISAKGADSALFNGSMMGNHFAGVLPADGEYTVQVYLMRNAARRNAVANYTLSIKLAKGDAGTGG</sequence>
<evidence type="ECO:0000313" key="2">
    <source>
        <dbReference type="Proteomes" id="UP001158048"/>
    </source>
</evidence>
<dbReference type="EMBL" id="FXUY01000001">
    <property type="protein sequence ID" value="SMQ26846.1"/>
    <property type="molecule type" value="Genomic_DNA"/>
</dbReference>
<evidence type="ECO:0000313" key="1">
    <source>
        <dbReference type="EMBL" id="SMQ26846.1"/>
    </source>
</evidence>
<gene>
    <name evidence="1" type="ORF">SAMN04488483_3250</name>
</gene>
<reference evidence="1" key="1">
    <citation type="submission" date="2017-05" db="EMBL/GenBank/DDBJ databases">
        <authorList>
            <person name="Varghese N."/>
            <person name="Submissions S."/>
        </authorList>
    </citation>
    <scope>NUCLEOTIDE SEQUENCE</scope>
    <source>
        <strain evidence="1">LMG 28168</strain>
    </source>
</reference>
<protein>
    <submittedName>
        <fullName evidence="1">Uncharacterized protein</fullName>
    </submittedName>
</protein>
<organism evidence="1 2">
    <name type="scientific">Pseudomonas helmanticensis</name>
    <dbReference type="NCBI Taxonomy" id="1471381"/>
    <lineage>
        <taxon>Bacteria</taxon>
        <taxon>Pseudomonadati</taxon>
        <taxon>Pseudomonadota</taxon>
        <taxon>Gammaproteobacteria</taxon>
        <taxon>Pseudomonadales</taxon>
        <taxon>Pseudomonadaceae</taxon>
        <taxon>Pseudomonas</taxon>
    </lineage>
</organism>